<dbReference type="Pfam" id="PF09997">
    <property type="entry name" value="DUF2238"/>
    <property type="match status" value="1"/>
</dbReference>
<organism evidence="3 4">
    <name type="scientific">Agromyces aurantiacus</name>
    <dbReference type="NCBI Taxonomy" id="165814"/>
    <lineage>
        <taxon>Bacteria</taxon>
        <taxon>Bacillati</taxon>
        <taxon>Actinomycetota</taxon>
        <taxon>Actinomycetes</taxon>
        <taxon>Micrococcales</taxon>
        <taxon>Microbacteriaceae</taxon>
        <taxon>Agromyces</taxon>
    </lineage>
</organism>
<sequence length="220" mass="23703">MRELLENLRRRPHGPAEWIADGVRLLAVASIVVAGIGWGVQGALSLAFVTVGMLLPRALGVRPAFDIAFGIVALVSVWSSVTDLYITVKWWDLPMHFLLTGLVAALCYVLLVRFGVVADHETLRHPLLSATIVTTALGTSFAALWELWEWFAKNYVDHTTYVGYRDTIGDMAQGVLGALLAGLLMRVLTAHPRRAGGQADAATAAGRAAATPDRPPVRPA</sequence>
<reference evidence="4" key="1">
    <citation type="journal article" date="2019" name="Int. J. Syst. Evol. Microbiol.">
        <title>The Global Catalogue of Microorganisms (GCM) 10K type strain sequencing project: providing services to taxonomists for standard genome sequencing and annotation.</title>
        <authorList>
            <consortium name="The Broad Institute Genomics Platform"/>
            <consortium name="The Broad Institute Genome Sequencing Center for Infectious Disease"/>
            <person name="Wu L."/>
            <person name="Ma J."/>
        </authorList>
    </citation>
    <scope>NUCLEOTIDE SEQUENCE [LARGE SCALE GENOMIC DNA]</scope>
    <source>
        <strain evidence="4">CGMCC 1.12192</strain>
    </source>
</reference>
<dbReference type="InterPro" id="IPR014509">
    <property type="entry name" value="YjdF-like"/>
</dbReference>
<accession>A0ABV9RAU8</accession>
<keyword evidence="2" id="KW-0472">Membrane</keyword>
<keyword evidence="2" id="KW-1133">Transmembrane helix</keyword>
<keyword evidence="4" id="KW-1185">Reference proteome</keyword>
<feature type="transmembrane region" description="Helical" evidence="2">
    <location>
        <begin position="127"/>
        <end position="148"/>
    </location>
</feature>
<protein>
    <recommendedName>
        <fullName evidence="5">DUF2238 domain-containing protein</fullName>
    </recommendedName>
</protein>
<dbReference type="EMBL" id="JBHSJC010000001">
    <property type="protein sequence ID" value="MFC4829287.1"/>
    <property type="molecule type" value="Genomic_DNA"/>
</dbReference>
<dbReference type="Proteomes" id="UP001595960">
    <property type="component" value="Unassembled WGS sequence"/>
</dbReference>
<keyword evidence="2" id="KW-0812">Transmembrane</keyword>
<evidence type="ECO:0000313" key="4">
    <source>
        <dbReference type="Proteomes" id="UP001595960"/>
    </source>
</evidence>
<evidence type="ECO:0000256" key="2">
    <source>
        <dbReference type="SAM" id="Phobius"/>
    </source>
</evidence>
<dbReference type="RefSeq" id="WP_376917701.1">
    <property type="nucleotide sequence ID" value="NZ_JBHSJC010000001.1"/>
</dbReference>
<evidence type="ECO:0000313" key="3">
    <source>
        <dbReference type="EMBL" id="MFC4829287.1"/>
    </source>
</evidence>
<feature type="region of interest" description="Disordered" evidence="1">
    <location>
        <begin position="201"/>
        <end position="220"/>
    </location>
</feature>
<name>A0ABV9RAU8_9MICO</name>
<feature type="transmembrane region" description="Helical" evidence="2">
    <location>
        <begin position="94"/>
        <end position="115"/>
    </location>
</feature>
<feature type="compositionally biased region" description="Low complexity" evidence="1">
    <location>
        <begin position="201"/>
        <end position="212"/>
    </location>
</feature>
<feature type="transmembrane region" description="Helical" evidence="2">
    <location>
        <begin position="25"/>
        <end position="55"/>
    </location>
</feature>
<comment type="caution">
    <text evidence="3">The sequence shown here is derived from an EMBL/GenBank/DDBJ whole genome shotgun (WGS) entry which is preliminary data.</text>
</comment>
<gene>
    <name evidence="3" type="ORF">ACFPER_10820</name>
</gene>
<feature type="transmembrane region" description="Helical" evidence="2">
    <location>
        <begin position="67"/>
        <end position="88"/>
    </location>
</feature>
<proteinExistence type="predicted"/>
<evidence type="ECO:0008006" key="5">
    <source>
        <dbReference type="Google" id="ProtNLM"/>
    </source>
</evidence>
<feature type="transmembrane region" description="Helical" evidence="2">
    <location>
        <begin position="168"/>
        <end position="188"/>
    </location>
</feature>
<evidence type="ECO:0000256" key="1">
    <source>
        <dbReference type="SAM" id="MobiDB-lite"/>
    </source>
</evidence>